<dbReference type="Proteomes" id="UP000255099">
    <property type="component" value="Unassembled WGS sequence"/>
</dbReference>
<protein>
    <submittedName>
        <fullName evidence="2">Uncharacterized protein</fullName>
    </submittedName>
</protein>
<evidence type="ECO:0000313" key="6">
    <source>
        <dbReference type="Proteomes" id="UP000255192"/>
    </source>
</evidence>
<accession>A0A377WFY7</accession>
<reference evidence="4 5" key="1">
    <citation type="submission" date="2018-06" db="EMBL/GenBank/DDBJ databases">
        <authorList>
            <consortium name="Pathogen Informatics"/>
            <person name="Doyle S."/>
        </authorList>
    </citation>
    <scope>NUCLEOTIDE SEQUENCE [LARGE SCALE GENOMIC DNA]</scope>
    <source>
        <strain evidence="3 6">NCTC204</strain>
        <strain evidence="2 4">NCTC8849</strain>
        <strain evidence="1 5">NCTC9637</strain>
    </source>
</reference>
<dbReference type="Proteomes" id="UP000254799">
    <property type="component" value="Unassembled WGS sequence"/>
</dbReference>
<evidence type="ECO:0000313" key="3">
    <source>
        <dbReference type="EMBL" id="STU71479.1"/>
    </source>
</evidence>
<evidence type="ECO:0000313" key="1">
    <source>
        <dbReference type="EMBL" id="STT50373.1"/>
    </source>
</evidence>
<dbReference type="AlphaFoldDB" id="A0A377WFY7"/>
<gene>
    <name evidence="3" type="ORF">NCTC204_00488</name>
    <name evidence="2" type="ORF">NCTC8849_01322</name>
    <name evidence="1" type="ORF">NCTC9637_05360</name>
</gene>
<dbReference type="Proteomes" id="UP000255192">
    <property type="component" value="Unassembled WGS sequence"/>
</dbReference>
<name>A0A377WFY7_KLEPN</name>
<evidence type="ECO:0000313" key="4">
    <source>
        <dbReference type="Proteomes" id="UP000254799"/>
    </source>
</evidence>
<dbReference type="EMBL" id="UGLB01000003">
    <property type="protein sequence ID" value="STT50373.1"/>
    <property type="molecule type" value="Genomic_DNA"/>
</dbReference>
<dbReference type="EMBL" id="UGMD01000002">
    <property type="protein sequence ID" value="STU71479.1"/>
    <property type="molecule type" value="Genomic_DNA"/>
</dbReference>
<sequence>MTKEHFKASTQYNDYKGTVAADRADQDSFSDFLRAKGILKEGEIVKGISFYSAERFFDVEAYVTDDQHGLRRERVAITLEEFFKTFKRFSIKLSRDGELDDQEIEFKE</sequence>
<evidence type="ECO:0000313" key="2">
    <source>
        <dbReference type="EMBL" id="STT52775.1"/>
    </source>
</evidence>
<evidence type="ECO:0000313" key="5">
    <source>
        <dbReference type="Proteomes" id="UP000255099"/>
    </source>
</evidence>
<proteinExistence type="predicted"/>
<dbReference type="RefSeq" id="WP_025862180.1">
    <property type="nucleotide sequence ID" value="NZ_CP040993.1"/>
</dbReference>
<organism evidence="2 4">
    <name type="scientific">Klebsiella pneumoniae</name>
    <dbReference type="NCBI Taxonomy" id="573"/>
    <lineage>
        <taxon>Bacteria</taxon>
        <taxon>Pseudomonadati</taxon>
        <taxon>Pseudomonadota</taxon>
        <taxon>Gammaproteobacteria</taxon>
        <taxon>Enterobacterales</taxon>
        <taxon>Enterobacteriaceae</taxon>
        <taxon>Klebsiella/Raoultella group</taxon>
        <taxon>Klebsiella</taxon>
        <taxon>Klebsiella pneumoniae complex</taxon>
    </lineage>
</organism>
<dbReference type="EMBL" id="UGLC01000002">
    <property type="protein sequence ID" value="STT52775.1"/>
    <property type="molecule type" value="Genomic_DNA"/>
</dbReference>